<keyword evidence="3" id="KW-0378">Hydrolase</keyword>
<organism evidence="6 7">
    <name type="scientific">Platanthera guangdongensis</name>
    <dbReference type="NCBI Taxonomy" id="2320717"/>
    <lineage>
        <taxon>Eukaryota</taxon>
        <taxon>Viridiplantae</taxon>
        <taxon>Streptophyta</taxon>
        <taxon>Embryophyta</taxon>
        <taxon>Tracheophyta</taxon>
        <taxon>Spermatophyta</taxon>
        <taxon>Magnoliopsida</taxon>
        <taxon>Liliopsida</taxon>
        <taxon>Asparagales</taxon>
        <taxon>Orchidaceae</taxon>
        <taxon>Orchidoideae</taxon>
        <taxon>Orchideae</taxon>
        <taxon>Orchidinae</taxon>
        <taxon>Platanthera</taxon>
    </lineage>
</organism>
<comment type="similarity">
    <text evidence="1">Belongs to the peptidase C15 family.</text>
</comment>
<feature type="region of interest" description="Disordered" evidence="5">
    <location>
        <begin position="80"/>
        <end position="143"/>
    </location>
</feature>
<keyword evidence="4" id="KW-0788">Thiol protease</keyword>
<accession>A0ABR2MTZ5</accession>
<keyword evidence="7" id="KW-1185">Reference proteome</keyword>
<evidence type="ECO:0000256" key="5">
    <source>
        <dbReference type="SAM" id="MobiDB-lite"/>
    </source>
</evidence>
<dbReference type="SUPFAM" id="SSF53182">
    <property type="entry name" value="Pyrrolidone carboxyl peptidase (pyroglutamate aminopeptidase)"/>
    <property type="match status" value="1"/>
</dbReference>
<sequence>MGSEGPSMVTVHITGFKKFLGVAENPTETIVSNLKSYMEKKGLPKGLIIGSCSILETAGEGDGATLYKVLESALDDLADSSSTIGRHGEAGPTPSLSTKKPPPFKRKPPAEPPAPARPRPPAGPPTARSRPLARPTPARPRPPAAVGVVVVPVAVWLLADHPGRPTTIDGLPVVRSWWALLAVRSASFKRTRSSALLLQSSTLMAKRSARTTEGSALGGHVEPARSHSLVDVPLTAETAFAPVTALEGRVRQMEEQQTEMLTLL</sequence>
<feature type="compositionally biased region" description="Low complexity" evidence="5">
    <location>
        <begin position="125"/>
        <end position="136"/>
    </location>
</feature>
<evidence type="ECO:0000313" key="6">
    <source>
        <dbReference type="EMBL" id="KAK8966965.1"/>
    </source>
</evidence>
<dbReference type="Proteomes" id="UP001412067">
    <property type="component" value="Unassembled WGS sequence"/>
</dbReference>
<reference evidence="6 7" key="1">
    <citation type="journal article" date="2022" name="Nat. Plants">
        <title>Genomes of leafy and leafless Platanthera orchids illuminate the evolution of mycoheterotrophy.</title>
        <authorList>
            <person name="Li M.H."/>
            <person name="Liu K.W."/>
            <person name="Li Z."/>
            <person name="Lu H.C."/>
            <person name="Ye Q.L."/>
            <person name="Zhang D."/>
            <person name="Wang J.Y."/>
            <person name="Li Y.F."/>
            <person name="Zhong Z.M."/>
            <person name="Liu X."/>
            <person name="Yu X."/>
            <person name="Liu D.K."/>
            <person name="Tu X.D."/>
            <person name="Liu B."/>
            <person name="Hao Y."/>
            <person name="Liao X.Y."/>
            <person name="Jiang Y.T."/>
            <person name="Sun W.H."/>
            <person name="Chen J."/>
            <person name="Chen Y.Q."/>
            <person name="Ai Y."/>
            <person name="Zhai J.W."/>
            <person name="Wu S.S."/>
            <person name="Zhou Z."/>
            <person name="Hsiao Y.Y."/>
            <person name="Wu W.L."/>
            <person name="Chen Y.Y."/>
            <person name="Lin Y.F."/>
            <person name="Hsu J.L."/>
            <person name="Li C.Y."/>
            <person name="Wang Z.W."/>
            <person name="Zhao X."/>
            <person name="Zhong W.Y."/>
            <person name="Ma X.K."/>
            <person name="Ma L."/>
            <person name="Huang J."/>
            <person name="Chen G.Z."/>
            <person name="Huang M.Z."/>
            <person name="Huang L."/>
            <person name="Peng D.H."/>
            <person name="Luo Y.B."/>
            <person name="Zou S.Q."/>
            <person name="Chen S.P."/>
            <person name="Lan S."/>
            <person name="Tsai W.C."/>
            <person name="Van de Peer Y."/>
            <person name="Liu Z.J."/>
        </authorList>
    </citation>
    <scope>NUCLEOTIDE SEQUENCE [LARGE SCALE GENOMIC DNA]</scope>
    <source>
        <strain evidence="6">Lor288</strain>
    </source>
</reference>
<proteinExistence type="inferred from homology"/>
<protein>
    <submittedName>
        <fullName evidence="6">Uncharacterized protein</fullName>
    </submittedName>
</protein>
<gene>
    <name evidence="6" type="ORF">KSP40_PGU016666</name>
</gene>
<dbReference type="EMBL" id="JBBWWR010000005">
    <property type="protein sequence ID" value="KAK8966965.1"/>
    <property type="molecule type" value="Genomic_DNA"/>
</dbReference>
<feature type="compositionally biased region" description="Pro residues" evidence="5">
    <location>
        <begin position="110"/>
        <end position="124"/>
    </location>
</feature>
<evidence type="ECO:0000256" key="3">
    <source>
        <dbReference type="ARBA" id="ARBA00022801"/>
    </source>
</evidence>
<evidence type="ECO:0000256" key="2">
    <source>
        <dbReference type="ARBA" id="ARBA00022670"/>
    </source>
</evidence>
<evidence type="ECO:0000256" key="4">
    <source>
        <dbReference type="ARBA" id="ARBA00022807"/>
    </source>
</evidence>
<dbReference type="PANTHER" id="PTHR23402:SF1">
    <property type="entry name" value="PYROGLUTAMYL-PEPTIDASE I"/>
    <property type="match status" value="1"/>
</dbReference>
<dbReference type="Gene3D" id="3.40.630.20">
    <property type="entry name" value="Peptidase C15, pyroglutamyl peptidase I-like"/>
    <property type="match status" value="1"/>
</dbReference>
<keyword evidence="2" id="KW-0645">Protease</keyword>
<dbReference type="PANTHER" id="PTHR23402">
    <property type="entry name" value="PROTEASE FAMILY C15 PYROGLUTAMYL-PEPTIDASE I-RELATED"/>
    <property type="match status" value="1"/>
</dbReference>
<dbReference type="InterPro" id="IPR036440">
    <property type="entry name" value="Peptidase_C15-like_sf"/>
</dbReference>
<evidence type="ECO:0000313" key="7">
    <source>
        <dbReference type="Proteomes" id="UP001412067"/>
    </source>
</evidence>
<dbReference type="InterPro" id="IPR016125">
    <property type="entry name" value="Peptidase_C15-like"/>
</dbReference>
<evidence type="ECO:0000256" key="1">
    <source>
        <dbReference type="ARBA" id="ARBA00006641"/>
    </source>
</evidence>
<comment type="caution">
    <text evidence="6">The sequence shown here is derived from an EMBL/GenBank/DDBJ whole genome shotgun (WGS) entry which is preliminary data.</text>
</comment>
<name>A0ABR2MTZ5_9ASPA</name>